<dbReference type="EMBL" id="JWHU01000006">
    <property type="protein sequence ID" value="KIU21755.1"/>
    <property type="molecule type" value="Genomic_DNA"/>
</dbReference>
<dbReference type="GO" id="GO:0003677">
    <property type="term" value="F:DNA binding"/>
    <property type="evidence" value="ECO:0007669"/>
    <property type="project" value="UniProtKB-UniRule"/>
</dbReference>
<evidence type="ECO:0000256" key="4">
    <source>
        <dbReference type="PROSITE-ProRule" id="PRU00335"/>
    </source>
</evidence>
<evidence type="ECO:0000313" key="9">
    <source>
        <dbReference type="Proteomes" id="UP000032287"/>
    </source>
</evidence>
<evidence type="ECO:0000313" key="10">
    <source>
        <dbReference type="Proteomes" id="UP000032289"/>
    </source>
</evidence>
<protein>
    <submittedName>
        <fullName evidence="7">Bacterial regulatory protein, tetR family</fullName>
    </submittedName>
    <submittedName>
        <fullName evidence="8">TetR family transcriptional regulator</fullName>
    </submittedName>
</protein>
<keyword evidence="2 4" id="KW-0238">DNA-binding</keyword>
<dbReference type="Gene3D" id="1.10.10.60">
    <property type="entry name" value="Homeodomain-like"/>
    <property type="match status" value="1"/>
</dbReference>
<dbReference type="eggNOG" id="COG1309">
    <property type="taxonomic scope" value="Bacteria"/>
</dbReference>
<dbReference type="PROSITE" id="PS50977">
    <property type="entry name" value="HTH_TETR_2"/>
    <property type="match status" value="1"/>
</dbReference>
<dbReference type="InterPro" id="IPR036271">
    <property type="entry name" value="Tet_transcr_reg_TetR-rel_C_sf"/>
</dbReference>
<keyword evidence="3" id="KW-0804">Transcription</keyword>
<evidence type="ECO:0000256" key="2">
    <source>
        <dbReference type="ARBA" id="ARBA00023125"/>
    </source>
</evidence>
<dbReference type="Proteomes" id="UP000032287">
    <property type="component" value="Unassembled WGS sequence"/>
</dbReference>
<evidence type="ECO:0000313" key="11">
    <source>
        <dbReference type="Proteomes" id="UP000193588"/>
    </source>
</evidence>
<evidence type="ECO:0000313" key="8">
    <source>
        <dbReference type="EMBL" id="OSP88862.1"/>
    </source>
</evidence>
<proteinExistence type="predicted"/>
<dbReference type="SUPFAM" id="SSF46689">
    <property type="entry name" value="Homeodomain-like"/>
    <property type="match status" value="1"/>
</dbReference>
<comment type="caution">
    <text evidence="7">The sequence shown here is derived from an EMBL/GenBank/DDBJ whole genome shotgun (WGS) entry which is preliminary data.</text>
</comment>
<dbReference type="EMBL" id="NDXJ01000015">
    <property type="protein sequence ID" value="OSP88862.1"/>
    <property type="molecule type" value="Genomic_DNA"/>
</dbReference>
<sequence length="199" mass="22423">MATRKTGDDLTNVIFTVTRDIMAAEGYQAVTFARIARESGTSRTVLYRRWSSPFALMTEAIQAKAHEVQGTLVDADFNTGSLRGDLIAMLTRYKHSADIMGRTYNRAILGEVSKEDNQDVTTFLAQLKQSNLFIMERILSKAQLNGEINNTTTDLVKLMPFELLRYRFLISDEPITDDFIAEVVDEIVLPAIMQQQPHA</sequence>
<organism evidence="7 10">
    <name type="scientific">Weissella cibaria</name>
    <dbReference type="NCBI Taxonomy" id="137591"/>
    <lineage>
        <taxon>Bacteria</taxon>
        <taxon>Bacillati</taxon>
        <taxon>Bacillota</taxon>
        <taxon>Bacilli</taxon>
        <taxon>Lactobacillales</taxon>
        <taxon>Lactobacillaceae</taxon>
        <taxon>Weissella</taxon>
    </lineage>
</organism>
<name>A0A0D1M5R9_9LACO</name>
<dbReference type="EMBL" id="JWHT01000034">
    <property type="protein sequence ID" value="KIU23426.1"/>
    <property type="molecule type" value="Genomic_DNA"/>
</dbReference>
<dbReference type="InterPro" id="IPR009057">
    <property type="entry name" value="Homeodomain-like_sf"/>
</dbReference>
<keyword evidence="9" id="KW-1185">Reference proteome</keyword>
<dbReference type="KEGG" id="wcb:AO080_00110"/>
<accession>A0A0D1M5R9</accession>
<dbReference type="Proteomes" id="UP000193588">
    <property type="component" value="Unassembled WGS sequence"/>
</dbReference>
<dbReference type="InterPro" id="IPR001647">
    <property type="entry name" value="HTH_TetR"/>
</dbReference>
<feature type="domain" description="HTH tetR-type" evidence="5">
    <location>
        <begin position="8"/>
        <end position="68"/>
    </location>
</feature>
<evidence type="ECO:0000256" key="3">
    <source>
        <dbReference type="ARBA" id="ARBA00023163"/>
    </source>
</evidence>
<dbReference type="OrthoDB" id="9796019at2"/>
<dbReference type="Gene3D" id="1.10.357.10">
    <property type="entry name" value="Tetracycline Repressor, domain 2"/>
    <property type="match status" value="1"/>
</dbReference>
<dbReference type="SUPFAM" id="SSF48498">
    <property type="entry name" value="Tetracyclin repressor-like, C-terminal domain"/>
    <property type="match status" value="1"/>
</dbReference>
<dbReference type="GeneID" id="66963077"/>
<evidence type="ECO:0000256" key="1">
    <source>
        <dbReference type="ARBA" id="ARBA00023015"/>
    </source>
</evidence>
<evidence type="ECO:0000259" key="5">
    <source>
        <dbReference type="PROSITE" id="PS50977"/>
    </source>
</evidence>
<reference evidence="8 11" key="2">
    <citation type="submission" date="2017-04" db="EMBL/GenBank/DDBJ databases">
        <title>The genome sequence of Weissella cibaria isolated from wild Drosophila.</title>
        <authorList>
            <person name="Ricks N.J."/>
            <person name="Carroll C."/>
            <person name="Walters A."/>
            <person name="Newell P.D."/>
            <person name="Chaston J.M."/>
        </authorList>
    </citation>
    <scope>NUCLEOTIDE SEQUENCE [LARGE SCALE GENOMIC DNA]</scope>
    <source>
        <strain evidence="8 11">DmW_103</strain>
    </source>
</reference>
<dbReference type="InterPro" id="IPR011075">
    <property type="entry name" value="TetR_C"/>
</dbReference>
<dbReference type="Pfam" id="PF00440">
    <property type="entry name" value="TetR_N"/>
    <property type="match status" value="1"/>
</dbReference>
<keyword evidence="1" id="KW-0805">Transcription regulation</keyword>
<dbReference type="Proteomes" id="UP000032289">
    <property type="component" value="Unassembled WGS sequence"/>
</dbReference>
<evidence type="ECO:0000313" key="7">
    <source>
        <dbReference type="EMBL" id="KIU23426.1"/>
    </source>
</evidence>
<gene>
    <name evidence="7" type="ORF">ab3b_01437</name>
    <name evidence="8" type="ORF">B9D04_09735</name>
    <name evidence="6" type="ORF">QX99_00442</name>
</gene>
<dbReference type="Pfam" id="PF16859">
    <property type="entry name" value="TetR_C_11"/>
    <property type="match status" value="1"/>
</dbReference>
<reference evidence="9 10" key="1">
    <citation type="journal article" date="2015" name="Microbiology (Mosc.)">
        <title>Genomics of the Weissella cibaria species with an examination of its metabolic traits.</title>
        <authorList>
            <person name="Lynch K.M."/>
            <person name="Lucid A."/>
            <person name="Arendt E.K."/>
            <person name="Sleator R.D."/>
            <person name="Lucey B."/>
            <person name="Coffey A."/>
        </authorList>
    </citation>
    <scope>NUCLEOTIDE SEQUENCE [LARGE SCALE GENOMIC DNA]</scope>
    <source>
        <strain evidence="7 10">AB3b</strain>
        <strain evidence="6 9">MG1</strain>
    </source>
</reference>
<dbReference type="AlphaFoldDB" id="A0A0D1M5R9"/>
<feature type="DNA-binding region" description="H-T-H motif" evidence="4">
    <location>
        <begin position="31"/>
        <end position="50"/>
    </location>
</feature>
<dbReference type="PATRIC" id="fig|137591.24.peg.1406"/>
<dbReference type="RefSeq" id="WP_010371305.1">
    <property type="nucleotide sequence ID" value="NZ_BJEF01000005.1"/>
</dbReference>
<evidence type="ECO:0000313" key="6">
    <source>
        <dbReference type="EMBL" id="KIU21755.1"/>
    </source>
</evidence>